<sequence>MPIPKTALQSTITPPDGVVITMVYTWPRRADHALVKTEVRAAGSQDLLSLTLGSTDTLEDTGACARALAHHVRETIYAVADQYGWSEPF</sequence>
<dbReference type="AlphaFoldDB" id="A0A0H5Q6X3"/>
<evidence type="ECO:0000313" key="1">
    <source>
        <dbReference type="EMBL" id="CRY97781.1"/>
    </source>
</evidence>
<reference evidence="1" key="1">
    <citation type="submission" date="2015-06" db="EMBL/GenBank/DDBJ databases">
        <authorList>
            <person name="Joergensen T."/>
        </authorList>
    </citation>
    <scope>NUCLEOTIDE SEQUENCE</scope>
    <source>
        <strain evidence="1">RGFK1738</strain>
    </source>
</reference>
<name>A0A0H5Q6X3_9ZZZZ</name>
<accession>A0A0H5Q6X3</accession>
<reference evidence="1" key="2">
    <citation type="submission" date="2015-07" db="EMBL/GenBank/DDBJ databases">
        <title>Plasmids, circular viruses and viroids from rat gut.</title>
        <authorList>
            <person name="Jorgensen T.J."/>
            <person name="Hansen M.A."/>
            <person name="Xu Z."/>
            <person name="Tabak M.A."/>
            <person name="Sorensen S.J."/>
            <person name="Hansen L.H."/>
        </authorList>
    </citation>
    <scope>NUCLEOTIDE SEQUENCE</scope>
    <source>
        <strain evidence="1">RGFK1738</strain>
    </source>
</reference>
<protein>
    <submittedName>
        <fullName evidence="1">Uncharacterized protein</fullName>
    </submittedName>
</protein>
<organism evidence="1">
    <name type="scientific">uncultured prokaryote</name>
    <dbReference type="NCBI Taxonomy" id="198431"/>
    <lineage>
        <taxon>unclassified sequences</taxon>
        <taxon>environmental samples</taxon>
    </lineage>
</organism>
<dbReference type="EMBL" id="LN854240">
    <property type="protein sequence ID" value="CRY97781.1"/>
    <property type="molecule type" value="Genomic_DNA"/>
</dbReference>
<proteinExistence type="predicted"/>